<accession>A0A7X8XTU9</accession>
<sequence length="545" mass="63779">MNTFKYIFFLVFVILLGLPVIADNEFLKLDELLEERDVYLQKRIESIKQLKITLRSVKNKKDQFDVLYQITQQYLPYNSDSSLTYALKVDDISKEIEDENYQIKADIVLAQSYALVGLYHESMMILNRYKDEDSLGSNVIDYYSINAHLYNTLTLLNLDDNITKVYRKRWRYFENGIKNTASPNSISYLLSKAELLKDEGKLNEAIVVLNKLLSSVQQDDRIFAPTAYTLGDTYGRLGDVNKKIHYLILSTESDVLNGVKEHASLRELAVELYKLGEIKRAYKYIKIALDDALESNTQLRRYEVLEILPLIDTSYQANRDKVSQIMRWFVTVSSILLLITFSLLFFFLKQKKKLEHSNQEVSDKNSQLSELNEELQTNKEQVEAINDQLRSFNLRQEESITRYLKLCSMYIGKMDDYRRTLLRKANKSPKEEVLKLLKSKDVVDTELKVFYKDFDESFLKLYPHFVEDYNQLMIEDAQITLKKNELLNTELRVFALVRLGIEESSQIAEFLRYSITTIYNYRTKARNNAKAGRDQFEIELMKIGG</sequence>
<dbReference type="RefSeq" id="WP_168880447.1">
    <property type="nucleotide sequence ID" value="NZ_JABAIL010000001.1"/>
</dbReference>
<dbReference type="EMBL" id="JABAIL010000001">
    <property type="protein sequence ID" value="NLR89762.1"/>
    <property type="molecule type" value="Genomic_DNA"/>
</dbReference>
<keyword evidence="1" id="KW-0175">Coiled coil</keyword>
<dbReference type="AlphaFoldDB" id="A0A7X8XTU9"/>
<evidence type="ECO:0000313" key="4">
    <source>
        <dbReference type="EMBL" id="NLR89762.1"/>
    </source>
</evidence>
<gene>
    <name evidence="4" type="ORF">HGP29_01025</name>
</gene>
<dbReference type="Proteomes" id="UP000585050">
    <property type="component" value="Unassembled WGS sequence"/>
</dbReference>
<evidence type="ECO:0000259" key="3">
    <source>
        <dbReference type="Pfam" id="PF19904"/>
    </source>
</evidence>
<dbReference type="Pfam" id="PF19904">
    <property type="entry name" value="DUF6377"/>
    <property type="match status" value="1"/>
</dbReference>
<feature type="domain" description="DUF6377" evidence="3">
    <location>
        <begin position="254"/>
        <end position="508"/>
    </location>
</feature>
<reference evidence="4 5" key="1">
    <citation type="submission" date="2020-04" db="EMBL/GenBank/DDBJ databases">
        <title>Flammeovirga sp. SR4, a novel species isolated from seawater.</title>
        <authorList>
            <person name="Wang X."/>
        </authorList>
    </citation>
    <scope>NUCLEOTIDE SEQUENCE [LARGE SCALE GENOMIC DNA]</scope>
    <source>
        <strain evidence="4 5">SR4</strain>
    </source>
</reference>
<dbReference type="InterPro" id="IPR045957">
    <property type="entry name" value="DUF6377"/>
</dbReference>
<comment type="caution">
    <text evidence="4">The sequence shown here is derived from an EMBL/GenBank/DDBJ whole genome shotgun (WGS) entry which is preliminary data.</text>
</comment>
<keyword evidence="2" id="KW-0812">Transmembrane</keyword>
<proteinExistence type="predicted"/>
<dbReference type="SUPFAM" id="SSF48452">
    <property type="entry name" value="TPR-like"/>
    <property type="match status" value="1"/>
</dbReference>
<evidence type="ECO:0000256" key="2">
    <source>
        <dbReference type="SAM" id="Phobius"/>
    </source>
</evidence>
<keyword evidence="2" id="KW-1133">Transmembrane helix</keyword>
<evidence type="ECO:0000313" key="5">
    <source>
        <dbReference type="Proteomes" id="UP000585050"/>
    </source>
</evidence>
<protein>
    <recommendedName>
        <fullName evidence="3">DUF6377 domain-containing protein</fullName>
    </recommendedName>
</protein>
<keyword evidence="2" id="KW-0472">Membrane</keyword>
<name>A0A7X8XTU9_9BACT</name>
<dbReference type="InterPro" id="IPR011990">
    <property type="entry name" value="TPR-like_helical_dom_sf"/>
</dbReference>
<feature type="transmembrane region" description="Helical" evidence="2">
    <location>
        <begin position="325"/>
        <end position="348"/>
    </location>
</feature>
<dbReference type="Gene3D" id="1.25.40.10">
    <property type="entry name" value="Tetratricopeptide repeat domain"/>
    <property type="match status" value="1"/>
</dbReference>
<organism evidence="4 5">
    <name type="scientific">Flammeovirga agarivorans</name>
    <dbReference type="NCBI Taxonomy" id="2726742"/>
    <lineage>
        <taxon>Bacteria</taxon>
        <taxon>Pseudomonadati</taxon>
        <taxon>Bacteroidota</taxon>
        <taxon>Cytophagia</taxon>
        <taxon>Cytophagales</taxon>
        <taxon>Flammeovirgaceae</taxon>
        <taxon>Flammeovirga</taxon>
    </lineage>
</organism>
<keyword evidence="5" id="KW-1185">Reference proteome</keyword>
<feature type="coiled-coil region" evidence="1">
    <location>
        <begin position="351"/>
        <end position="392"/>
    </location>
</feature>
<evidence type="ECO:0000256" key="1">
    <source>
        <dbReference type="SAM" id="Coils"/>
    </source>
</evidence>